<feature type="domain" description="AB hydrolase-1" evidence="1">
    <location>
        <begin position="41"/>
        <end position="281"/>
    </location>
</feature>
<dbReference type="RefSeq" id="WP_105336227.1">
    <property type="nucleotide sequence ID" value="NZ_PUHZ01000015.1"/>
</dbReference>
<dbReference type="Proteomes" id="UP000237819">
    <property type="component" value="Unassembled WGS sequence"/>
</dbReference>
<comment type="caution">
    <text evidence="2">The sequence shown here is derived from an EMBL/GenBank/DDBJ whole genome shotgun (WGS) entry which is preliminary data.</text>
</comment>
<dbReference type="InterPro" id="IPR050266">
    <property type="entry name" value="AB_hydrolase_sf"/>
</dbReference>
<dbReference type="GO" id="GO:0016787">
    <property type="term" value="F:hydrolase activity"/>
    <property type="evidence" value="ECO:0007669"/>
    <property type="project" value="UniProtKB-KW"/>
</dbReference>
<dbReference type="AlphaFoldDB" id="A0A2S8GLD4"/>
<dbReference type="SUPFAM" id="SSF53474">
    <property type="entry name" value="alpha/beta-Hydrolases"/>
    <property type="match status" value="1"/>
</dbReference>
<evidence type="ECO:0000313" key="3">
    <source>
        <dbReference type="Proteomes" id="UP000237819"/>
    </source>
</evidence>
<name>A0A2S8GLD4_9BACT</name>
<sequence length="304" mass="34388">MSSSADWRKLYPFESHYLSVPDARVHYVDEGAEVAEGAGGPLLMVHGNPTWSFYWRNLISAFRDDHRCVAIDHVGCGLSDKPQQYEYRLENHIANLVALIDSLNLKQITLLVHDWGGAIGLGAALQRPDRFARLVLFNTGAFPPPFCPLRIRACRIPGIGPWMVRQFNAFARPALTMATEKPERFTPEVCAGLIAPYDNYHNRIATARFVQDIPLSKSHPTYATLERIEQQLPTLGHLPIQLLWGAKDWCFTMECLERFQQIWPSAQTTVFDDAGHYVVEDAIERIEPIVRDFLKTEAPTEASS</sequence>
<protein>
    <submittedName>
        <fullName evidence="2">Alpha/beta hydrolase</fullName>
    </submittedName>
</protein>
<dbReference type="PRINTS" id="PR00412">
    <property type="entry name" value="EPOXHYDRLASE"/>
</dbReference>
<keyword evidence="2" id="KW-0378">Hydrolase</keyword>
<proteinExistence type="predicted"/>
<dbReference type="InterPro" id="IPR029058">
    <property type="entry name" value="AB_hydrolase_fold"/>
</dbReference>
<dbReference type="InterPro" id="IPR000073">
    <property type="entry name" value="AB_hydrolase_1"/>
</dbReference>
<gene>
    <name evidence="2" type="ORF">C5Y93_14890</name>
</gene>
<accession>A0A2S8GLD4</accession>
<dbReference type="OrthoDB" id="9775557at2"/>
<evidence type="ECO:0000259" key="1">
    <source>
        <dbReference type="Pfam" id="PF00561"/>
    </source>
</evidence>
<dbReference type="EMBL" id="PUHZ01000015">
    <property type="protein sequence ID" value="PQO45247.1"/>
    <property type="molecule type" value="Genomic_DNA"/>
</dbReference>
<dbReference type="PRINTS" id="PR00111">
    <property type="entry name" value="ABHYDROLASE"/>
</dbReference>
<evidence type="ECO:0000313" key="2">
    <source>
        <dbReference type="EMBL" id="PQO45247.1"/>
    </source>
</evidence>
<dbReference type="Pfam" id="PF00561">
    <property type="entry name" value="Abhydrolase_1"/>
    <property type="match status" value="1"/>
</dbReference>
<dbReference type="PANTHER" id="PTHR43798:SF24">
    <property type="entry name" value="CIS-3-ALKYL-4-ALKYLOXETAN-2-ONE DECARBOXYLASE"/>
    <property type="match status" value="1"/>
</dbReference>
<organism evidence="2 3">
    <name type="scientific">Blastopirellula marina</name>
    <dbReference type="NCBI Taxonomy" id="124"/>
    <lineage>
        <taxon>Bacteria</taxon>
        <taxon>Pseudomonadati</taxon>
        <taxon>Planctomycetota</taxon>
        <taxon>Planctomycetia</taxon>
        <taxon>Pirellulales</taxon>
        <taxon>Pirellulaceae</taxon>
        <taxon>Blastopirellula</taxon>
    </lineage>
</organism>
<dbReference type="InterPro" id="IPR000639">
    <property type="entry name" value="Epox_hydrolase-like"/>
</dbReference>
<dbReference type="GO" id="GO:0016020">
    <property type="term" value="C:membrane"/>
    <property type="evidence" value="ECO:0007669"/>
    <property type="project" value="TreeGrafter"/>
</dbReference>
<dbReference type="PANTHER" id="PTHR43798">
    <property type="entry name" value="MONOACYLGLYCEROL LIPASE"/>
    <property type="match status" value="1"/>
</dbReference>
<dbReference type="Gene3D" id="3.40.50.1820">
    <property type="entry name" value="alpha/beta hydrolase"/>
    <property type="match status" value="1"/>
</dbReference>
<reference evidence="2 3" key="1">
    <citation type="submission" date="2018-02" db="EMBL/GenBank/DDBJ databases">
        <title>Comparative genomes isolates from brazilian mangrove.</title>
        <authorList>
            <person name="Araujo J.E."/>
            <person name="Taketani R.G."/>
            <person name="Silva M.C.P."/>
            <person name="Loureco M.V."/>
            <person name="Andreote F.D."/>
        </authorList>
    </citation>
    <scope>NUCLEOTIDE SEQUENCE [LARGE SCALE GENOMIC DNA]</scope>
    <source>
        <strain evidence="2 3">Nap-Phe MGV</strain>
    </source>
</reference>